<dbReference type="PANTHER" id="PTHR11059">
    <property type="entry name" value="DNA REPAIR PROTEIN RECN"/>
    <property type="match status" value="1"/>
</dbReference>
<keyword evidence="4" id="KW-0227">DNA damage</keyword>
<dbReference type="SUPFAM" id="SSF52540">
    <property type="entry name" value="P-loop containing nucleoside triphosphate hydrolases"/>
    <property type="match status" value="1"/>
</dbReference>
<proteinExistence type="inferred from homology"/>
<accession>A0A1D8TN10</accession>
<evidence type="ECO:0000259" key="9">
    <source>
        <dbReference type="Pfam" id="PF13476"/>
    </source>
</evidence>
<dbReference type="KEGG" id="mpro:BJP34_05780"/>
<dbReference type="Proteomes" id="UP000177870">
    <property type="component" value="Chromosome"/>
</dbReference>
<keyword evidence="5" id="KW-0067">ATP-binding</keyword>
<dbReference type="GO" id="GO:0009432">
    <property type="term" value="P:SOS response"/>
    <property type="evidence" value="ECO:0007669"/>
    <property type="project" value="TreeGrafter"/>
</dbReference>
<dbReference type="Gene3D" id="3.40.50.300">
    <property type="entry name" value="P-loop containing nucleotide triphosphate hydrolases"/>
    <property type="match status" value="2"/>
</dbReference>
<name>A0A1D8TN10_9CYAN</name>
<evidence type="ECO:0000313" key="11">
    <source>
        <dbReference type="Proteomes" id="UP000177870"/>
    </source>
</evidence>
<evidence type="ECO:0000313" key="10">
    <source>
        <dbReference type="EMBL" id="AOW99019.1"/>
    </source>
</evidence>
<dbReference type="CDD" id="cd03241">
    <property type="entry name" value="ABC_RecN"/>
    <property type="match status" value="2"/>
</dbReference>
<dbReference type="InterPro" id="IPR038729">
    <property type="entry name" value="Rad50/SbcC_AAA"/>
</dbReference>
<dbReference type="GO" id="GO:0016887">
    <property type="term" value="F:ATP hydrolysis activity"/>
    <property type="evidence" value="ECO:0007669"/>
    <property type="project" value="InterPro"/>
</dbReference>
<dbReference type="InterPro" id="IPR027417">
    <property type="entry name" value="P-loop_NTPase"/>
</dbReference>
<evidence type="ECO:0000256" key="4">
    <source>
        <dbReference type="ARBA" id="ARBA00022763"/>
    </source>
</evidence>
<evidence type="ECO:0000256" key="1">
    <source>
        <dbReference type="ARBA" id="ARBA00009441"/>
    </source>
</evidence>
<evidence type="ECO:0000256" key="7">
    <source>
        <dbReference type="ARBA" id="ARBA00033408"/>
    </source>
</evidence>
<comment type="similarity">
    <text evidence="1">Belongs to the RecN family.</text>
</comment>
<keyword evidence="6" id="KW-0234">DNA repair</keyword>
<feature type="domain" description="Rad50/SbcC-type AAA" evidence="9">
    <location>
        <begin position="5"/>
        <end position="223"/>
    </location>
</feature>
<feature type="coiled-coil region" evidence="8">
    <location>
        <begin position="327"/>
        <end position="371"/>
    </location>
</feature>
<dbReference type="GO" id="GO:0005524">
    <property type="term" value="F:ATP binding"/>
    <property type="evidence" value="ECO:0007669"/>
    <property type="project" value="UniProtKB-KW"/>
</dbReference>
<protein>
    <recommendedName>
        <fullName evidence="2">DNA repair protein RecN</fullName>
    </recommendedName>
    <alternativeName>
        <fullName evidence="7">Recombination protein N</fullName>
    </alternativeName>
</protein>
<dbReference type="Pfam" id="PF13476">
    <property type="entry name" value="AAA_23"/>
    <property type="match status" value="1"/>
</dbReference>
<reference evidence="11" key="1">
    <citation type="submission" date="2016-10" db="EMBL/GenBank/DDBJ databases">
        <title>Comparative genomics uncovers the prolific and rare metabolic potential of the cyanobacterial genus Moorea.</title>
        <authorList>
            <person name="Leao T."/>
            <person name="Castelao G."/>
            <person name="Korobeynikov A."/>
            <person name="Monroe E.A."/>
            <person name="Podell S."/>
            <person name="Glukhov E."/>
            <person name="Allen E."/>
            <person name="Gerwick W.H."/>
            <person name="Gerwick L."/>
        </authorList>
    </citation>
    <scope>NUCLEOTIDE SEQUENCE [LARGE SCALE GENOMIC DNA]</scope>
    <source>
        <strain evidence="11">PAL-8-15-08-1</strain>
    </source>
</reference>
<dbReference type="GO" id="GO:0043590">
    <property type="term" value="C:bacterial nucleoid"/>
    <property type="evidence" value="ECO:0007669"/>
    <property type="project" value="TreeGrafter"/>
</dbReference>
<organism evidence="10 11">
    <name type="scientific">Moorena producens PAL-8-15-08-1</name>
    <dbReference type="NCBI Taxonomy" id="1458985"/>
    <lineage>
        <taxon>Bacteria</taxon>
        <taxon>Bacillati</taxon>
        <taxon>Cyanobacteriota</taxon>
        <taxon>Cyanophyceae</taxon>
        <taxon>Coleofasciculales</taxon>
        <taxon>Coleofasciculaceae</taxon>
        <taxon>Moorena</taxon>
    </lineage>
</organism>
<dbReference type="RefSeq" id="WP_070391519.1">
    <property type="nucleotide sequence ID" value="NZ_CP017599.1"/>
</dbReference>
<dbReference type="GO" id="GO:0006310">
    <property type="term" value="P:DNA recombination"/>
    <property type="evidence" value="ECO:0007669"/>
    <property type="project" value="InterPro"/>
</dbReference>
<feature type="coiled-coil region" evidence="8">
    <location>
        <begin position="199"/>
        <end position="233"/>
    </location>
</feature>
<dbReference type="OrthoDB" id="9806954at2"/>
<keyword evidence="8" id="KW-0175">Coiled coil</keyword>
<sequence length="608" mass="67141">MLLYLRIHNFALIDHLDVEFGAGLNVLTGETGAGKSIILDAIDIALGGKVTNRLIRTGTKRALVEATFSVDNPLIAWLSEQEIELLDQADLVCSREITATEKGMRSRSRVNGTIVNRQLMEGLRERLVEITAQGQTIQLIMPARQRGLLDLYGGSLVIQQRDRVASAYIACQEAKKALETQQRSQQERLQRLDWLEYQIQDLSAANLSAPDELEQLEREHQRLNHVVELQQRSYQVYQALYHNDQGTKASADLLGQAESTLQDMVDYDSQLQPLLDLVSGALAQVVEAAHQINAYGDGLETDPERLQVVEERIGVLKQICRKYGPSLAQAIAHYETLQAELEELGSEGASLEELEKNYAFSQENVTDECEQLTKLRYRAGSELEKQLVNQLKPLAMEKVKFTVEINPIVPTAAGGDQVTFCFSPNPGEPLQPIAKTASGGEMSRFLLALKACFSSSNQPGTTLIFDEIDAGVSGRVAGAIAERLYQLSQRHQVLCVTHQPLIAAMADQHFRVDKQVIAQPISSILKQPSSPQGNRSGSTQVVTQIPESGMPELRTVVRISLLNHPQKRQEEIAQLAGGQSAQDAMNFAASLLSQAASWRKTCTVVKQD</sequence>
<evidence type="ECO:0000256" key="8">
    <source>
        <dbReference type="SAM" id="Coils"/>
    </source>
</evidence>
<dbReference type="PIRSF" id="PIRSF003128">
    <property type="entry name" value="RecN"/>
    <property type="match status" value="1"/>
</dbReference>
<evidence type="ECO:0000256" key="5">
    <source>
        <dbReference type="ARBA" id="ARBA00022840"/>
    </source>
</evidence>
<gene>
    <name evidence="10" type="ORF">BJP34_05780</name>
</gene>
<evidence type="ECO:0000256" key="6">
    <source>
        <dbReference type="ARBA" id="ARBA00023204"/>
    </source>
</evidence>
<dbReference type="GO" id="GO:0006302">
    <property type="term" value="P:double-strand break repair"/>
    <property type="evidence" value="ECO:0007669"/>
    <property type="project" value="InterPro"/>
</dbReference>
<dbReference type="NCBIfam" id="TIGR00634">
    <property type="entry name" value="recN"/>
    <property type="match status" value="1"/>
</dbReference>
<evidence type="ECO:0000256" key="3">
    <source>
        <dbReference type="ARBA" id="ARBA00022741"/>
    </source>
</evidence>
<dbReference type="PANTHER" id="PTHR11059:SF0">
    <property type="entry name" value="DNA REPAIR PROTEIN RECN"/>
    <property type="match status" value="1"/>
</dbReference>
<dbReference type="STRING" id="1458985.BJP34_05780"/>
<dbReference type="AlphaFoldDB" id="A0A1D8TN10"/>
<dbReference type="InterPro" id="IPR004604">
    <property type="entry name" value="DNA_recomb/repair_RecN"/>
</dbReference>
<evidence type="ECO:0000256" key="2">
    <source>
        <dbReference type="ARBA" id="ARBA00021315"/>
    </source>
</evidence>
<dbReference type="EMBL" id="CP017599">
    <property type="protein sequence ID" value="AOW99019.1"/>
    <property type="molecule type" value="Genomic_DNA"/>
</dbReference>
<keyword evidence="3" id="KW-0547">Nucleotide-binding</keyword>